<dbReference type="Proteomes" id="UP000652681">
    <property type="component" value="Unassembled WGS sequence"/>
</dbReference>
<dbReference type="PANTHER" id="PTHR30441:SF8">
    <property type="entry name" value="DUF748 DOMAIN-CONTAINING PROTEIN"/>
    <property type="match status" value="1"/>
</dbReference>
<evidence type="ECO:0008006" key="5">
    <source>
        <dbReference type="Google" id="ProtNLM"/>
    </source>
</evidence>
<keyword evidence="2" id="KW-0472">Membrane</keyword>
<feature type="region of interest" description="Disordered" evidence="1">
    <location>
        <begin position="848"/>
        <end position="870"/>
    </location>
</feature>
<dbReference type="RefSeq" id="WP_216714035.1">
    <property type="nucleotide sequence ID" value="NZ_JACVEL010000004.1"/>
</dbReference>
<keyword evidence="2" id="KW-0812">Transmembrane</keyword>
<dbReference type="AlphaFoldDB" id="A0A8J6P608"/>
<feature type="transmembrane region" description="Helical" evidence="2">
    <location>
        <begin position="12"/>
        <end position="31"/>
    </location>
</feature>
<dbReference type="EMBL" id="JACVEL010000004">
    <property type="protein sequence ID" value="MBC9812512.1"/>
    <property type="molecule type" value="Genomic_DNA"/>
</dbReference>
<keyword evidence="2" id="KW-1133">Transmembrane helix</keyword>
<dbReference type="GO" id="GO:0090313">
    <property type="term" value="P:regulation of protein targeting to membrane"/>
    <property type="evidence" value="ECO:0007669"/>
    <property type="project" value="TreeGrafter"/>
</dbReference>
<protein>
    <recommendedName>
        <fullName evidence="5">AsmA-like C-terminal domain-containing protein</fullName>
    </recommendedName>
</protein>
<keyword evidence="4" id="KW-1185">Reference proteome</keyword>
<evidence type="ECO:0000256" key="1">
    <source>
        <dbReference type="SAM" id="MobiDB-lite"/>
    </source>
</evidence>
<reference evidence="3" key="1">
    <citation type="submission" date="2020-09" db="EMBL/GenBank/DDBJ databases">
        <title>Taishania pollutisoli gen. nov., sp. nov., Isolated from Tetrabromobisphenol A-Contaminated Soil.</title>
        <authorList>
            <person name="Chen Q."/>
        </authorList>
    </citation>
    <scope>NUCLEOTIDE SEQUENCE</scope>
    <source>
        <strain evidence="3">CZZ-1</strain>
    </source>
</reference>
<evidence type="ECO:0000256" key="2">
    <source>
        <dbReference type="SAM" id="Phobius"/>
    </source>
</evidence>
<comment type="caution">
    <text evidence="3">The sequence shown here is derived from an EMBL/GenBank/DDBJ whole genome shotgun (WGS) entry which is preliminary data.</text>
</comment>
<evidence type="ECO:0000313" key="3">
    <source>
        <dbReference type="EMBL" id="MBC9812512.1"/>
    </source>
</evidence>
<accession>A0A8J6P608</accession>
<gene>
    <name evidence="3" type="ORF">H9Y05_08530</name>
</gene>
<sequence length="890" mass="101245">MTKKRIIRILKWFFGIVVGIVLLITGALYYFKDEIIGMVLDEVNAHLKAKVQVEHVDIAFWSSFPNLSVDFNHVFIQDTYEYATSKDTLFYSDKIRLRFNPMDIWREEYRLKRIDIYPGTLQLKVDDNGKPNYDILKETSDTTATEFEFDLQKVNIDNLRFSYTNRQINHRYATDLITTELEGKFAEKVFTVHAKCSQIVRETRSGRVNFVSGKAVDMDINLAIDQNKGTLDIPLTTIYIAKLPFQFSGFLSPDNMKFSIEAKKLALTDVANNFSMKEVEHVKKYSGTGTVNFHLLIEDSRKDDIPVAVDCEFGVKNGKLIEPTQNIRISDLSLNGKYTNNNGKGNEYLLLNDIHFQTKTGPFRGNLKVSEFNAPRFEGKADGNLDLAAVHLLFPVPTVDKLGGNLVVNTTFNVQSIPKENGKTTYHILQCEGGVELVNNFVQLIDDRRYFHSINGAVFLKNNDVGVNGLSVKLGNSDLNLNGMFTNLIGYFKEESKLQATMDVQSTAIRVEDLGTTSKEVQKQTNAPRAYVLPQLIEGKLKLAVGKLSYEGHTFEQIQGNLLLSDRTLSFNDIKFKTSGANVAGSVKIKEQSEEYFQTVSTLSSSNIQLKTLMKDWNNFTQTVIRDEHISGQAAASLYLDAPFDLRSGANFKHVKADLQLKIENGRLKGVEAFKDIVESLKTPAAKLVLGSGNIKSLGDKLSDLKFETLENTLTIRDGVITIPEMKINSSALNIETRGTHTFDNKIDYRFSFRLRDLKEKKTSEFGDIVDDNTGMIVYLRMFGTIDNPQFEWDKDSKVADRKAYIEQEKQTVKSMLKSDLGLFKKDTTVQHYQEVKRPKEILEVQYGEDKQQTEEFEQEKKKKDSKLNNFLKKMEQEDKSRKKVELEFE</sequence>
<organism evidence="3 4">
    <name type="scientific">Taishania pollutisoli</name>
    <dbReference type="NCBI Taxonomy" id="2766479"/>
    <lineage>
        <taxon>Bacteria</taxon>
        <taxon>Pseudomonadati</taxon>
        <taxon>Bacteroidota</taxon>
        <taxon>Flavobacteriia</taxon>
        <taxon>Flavobacteriales</taxon>
        <taxon>Crocinitomicaceae</taxon>
        <taxon>Taishania</taxon>
    </lineage>
</organism>
<proteinExistence type="predicted"/>
<name>A0A8J6P608_9FLAO</name>
<dbReference type="GO" id="GO:0005886">
    <property type="term" value="C:plasma membrane"/>
    <property type="evidence" value="ECO:0007669"/>
    <property type="project" value="TreeGrafter"/>
</dbReference>
<evidence type="ECO:0000313" key="4">
    <source>
        <dbReference type="Proteomes" id="UP000652681"/>
    </source>
</evidence>
<dbReference type="InterPro" id="IPR052894">
    <property type="entry name" value="AsmA-related"/>
</dbReference>
<dbReference type="PANTHER" id="PTHR30441">
    <property type="entry name" value="DUF748 DOMAIN-CONTAINING PROTEIN"/>
    <property type="match status" value="1"/>
</dbReference>